<accession>A0A830B460</accession>
<dbReference type="Proteomes" id="UP000653305">
    <property type="component" value="Unassembled WGS sequence"/>
</dbReference>
<name>A0A830B460_9LAMI</name>
<evidence type="ECO:0000313" key="3">
    <source>
        <dbReference type="Proteomes" id="UP000653305"/>
    </source>
</evidence>
<protein>
    <submittedName>
        <fullName evidence="2">Mediator of RNA polymerase ii transcription subunit 21</fullName>
    </submittedName>
</protein>
<feature type="region of interest" description="Disordered" evidence="1">
    <location>
        <begin position="19"/>
        <end position="38"/>
    </location>
</feature>
<proteinExistence type="predicted"/>
<gene>
    <name evidence="2" type="ORF">PHJA_000070900</name>
</gene>
<feature type="non-terminal residue" evidence="2">
    <location>
        <position position="1"/>
    </location>
</feature>
<dbReference type="OrthoDB" id="526653at2759"/>
<dbReference type="EMBL" id="BMAC01000006">
    <property type="protein sequence ID" value="GFP79274.1"/>
    <property type="molecule type" value="Genomic_DNA"/>
</dbReference>
<sequence length="60" mass="6522">STIEAIAFNTFKTLQRDAPPVHLSSNYPDPPPANRNGVEDATNVAELPNLCVQIGLLPFF</sequence>
<keyword evidence="3" id="KW-1185">Reference proteome</keyword>
<evidence type="ECO:0000313" key="2">
    <source>
        <dbReference type="EMBL" id="GFP79274.1"/>
    </source>
</evidence>
<dbReference type="AlphaFoldDB" id="A0A830B460"/>
<comment type="caution">
    <text evidence="2">The sequence shown here is derived from an EMBL/GenBank/DDBJ whole genome shotgun (WGS) entry which is preliminary data.</text>
</comment>
<reference evidence="2" key="1">
    <citation type="submission" date="2020-07" db="EMBL/GenBank/DDBJ databases">
        <title>Ethylene signaling mediates host invasion by parasitic plants.</title>
        <authorList>
            <person name="Yoshida S."/>
        </authorList>
    </citation>
    <scope>NUCLEOTIDE SEQUENCE</scope>
    <source>
        <strain evidence="2">Okayama</strain>
    </source>
</reference>
<organism evidence="2 3">
    <name type="scientific">Phtheirospermum japonicum</name>
    <dbReference type="NCBI Taxonomy" id="374723"/>
    <lineage>
        <taxon>Eukaryota</taxon>
        <taxon>Viridiplantae</taxon>
        <taxon>Streptophyta</taxon>
        <taxon>Embryophyta</taxon>
        <taxon>Tracheophyta</taxon>
        <taxon>Spermatophyta</taxon>
        <taxon>Magnoliopsida</taxon>
        <taxon>eudicotyledons</taxon>
        <taxon>Gunneridae</taxon>
        <taxon>Pentapetalae</taxon>
        <taxon>asterids</taxon>
        <taxon>lamiids</taxon>
        <taxon>Lamiales</taxon>
        <taxon>Orobanchaceae</taxon>
        <taxon>Orobanchaceae incertae sedis</taxon>
        <taxon>Phtheirospermum</taxon>
    </lineage>
</organism>
<evidence type="ECO:0000256" key="1">
    <source>
        <dbReference type="SAM" id="MobiDB-lite"/>
    </source>
</evidence>